<protein>
    <recommendedName>
        <fullName evidence="5">Type II secretion system protein</fullName>
    </recommendedName>
</protein>
<proteinExistence type="predicted"/>
<keyword evidence="2" id="KW-0812">Transmembrane</keyword>
<dbReference type="RefSeq" id="WP_198842468.1">
    <property type="nucleotide sequence ID" value="NZ_JAEHFJ010000009.1"/>
</dbReference>
<name>A0ABS0WUY9_9FLAO</name>
<dbReference type="InterPro" id="IPR045749">
    <property type="entry name" value="DUF6090"/>
</dbReference>
<comment type="caution">
    <text evidence="3">The sequence shown here is derived from an EMBL/GenBank/DDBJ whole genome shotgun (WGS) entry which is preliminary data.</text>
</comment>
<evidence type="ECO:0000256" key="1">
    <source>
        <dbReference type="SAM" id="Coils"/>
    </source>
</evidence>
<evidence type="ECO:0000256" key="2">
    <source>
        <dbReference type="SAM" id="Phobius"/>
    </source>
</evidence>
<keyword evidence="2" id="KW-1133">Transmembrane helix</keyword>
<sequence>MPNFFRKNIPKTITYVLGEILIVVLGIFIAVNLNNWNENRKEKQEVNKVLKAVYNDLQTEKYIMVMWKNYLNHSIDYLTQVTTKEAIHLDSLAIYLDSEFYHAKMNSAYINLKSGGNLNTISSDTLRSALTG</sequence>
<dbReference type="Proteomes" id="UP000623301">
    <property type="component" value="Unassembled WGS sequence"/>
</dbReference>
<keyword evidence="2" id="KW-0472">Membrane</keyword>
<accession>A0ABS0WUY9</accession>
<keyword evidence="4" id="KW-1185">Reference proteome</keyword>
<feature type="coiled-coil region" evidence="1">
    <location>
        <begin position="33"/>
        <end position="60"/>
    </location>
</feature>
<evidence type="ECO:0000313" key="4">
    <source>
        <dbReference type="Proteomes" id="UP000623301"/>
    </source>
</evidence>
<reference evidence="3 4" key="1">
    <citation type="submission" date="2020-12" db="EMBL/GenBank/DDBJ databases">
        <title>Aureibaculum luteum sp. nov. and Aureibaculum flavum sp. nov., novel members of the family Flavobacteriaceae isolated from Antarctic intertidal sediments.</title>
        <authorList>
            <person name="He X."/>
            <person name="Zhang X."/>
        </authorList>
    </citation>
    <scope>NUCLEOTIDE SEQUENCE [LARGE SCALE GENOMIC DNA]</scope>
    <source>
        <strain evidence="3 4">A20</strain>
    </source>
</reference>
<dbReference type="Pfam" id="PF19578">
    <property type="entry name" value="DUF6090"/>
    <property type="match status" value="1"/>
</dbReference>
<organism evidence="3 4">
    <name type="scientific">Aureibaculum flavum</name>
    <dbReference type="NCBI Taxonomy" id="2795986"/>
    <lineage>
        <taxon>Bacteria</taxon>
        <taxon>Pseudomonadati</taxon>
        <taxon>Bacteroidota</taxon>
        <taxon>Flavobacteriia</taxon>
        <taxon>Flavobacteriales</taxon>
        <taxon>Flavobacteriaceae</taxon>
        <taxon>Aureibaculum</taxon>
    </lineage>
</organism>
<gene>
    <name evidence="3" type="ORF">JBL43_16295</name>
</gene>
<keyword evidence="1" id="KW-0175">Coiled coil</keyword>
<evidence type="ECO:0000313" key="3">
    <source>
        <dbReference type="EMBL" id="MBJ2175816.1"/>
    </source>
</evidence>
<dbReference type="EMBL" id="JAEHFJ010000009">
    <property type="protein sequence ID" value="MBJ2175816.1"/>
    <property type="molecule type" value="Genomic_DNA"/>
</dbReference>
<evidence type="ECO:0008006" key="5">
    <source>
        <dbReference type="Google" id="ProtNLM"/>
    </source>
</evidence>
<feature type="transmembrane region" description="Helical" evidence="2">
    <location>
        <begin position="12"/>
        <end position="33"/>
    </location>
</feature>